<reference evidence="1 2" key="1">
    <citation type="submission" date="2015-10" db="EMBL/GenBank/DDBJ databases">
        <title>Draft genome sequence of Streptomyces pseudovenezuelae DSM 40212, type strain for the species Streptomyces pseudovenezuelae.</title>
        <authorList>
            <person name="Ruckert C."/>
            <person name="Winkler A."/>
            <person name="Kalinowski J."/>
            <person name="Kampfer P."/>
            <person name="Glaeser S."/>
        </authorList>
    </citation>
    <scope>NUCLEOTIDE SEQUENCE [LARGE SCALE GENOMIC DNA]</scope>
    <source>
        <strain evidence="1 2">DSM 40212</strain>
    </source>
</reference>
<evidence type="ECO:0000313" key="2">
    <source>
        <dbReference type="Proteomes" id="UP000053039"/>
    </source>
</evidence>
<protein>
    <submittedName>
        <fullName evidence="1">Uncharacterized protein</fullName>
    </submittedName>
</protein>
<dbReference type="AlphaFoldDB" id="A0A124HAD7"/>
<dbReference type="Proteomes" id="UP000053039">
    <property type="component" value="Unassembled WGS sequence"/>
</dbReference>
<sequence length="69" mass="7189">MPGEPWMKAGRGAAGLGGRALRRAVVSARRREDAATASRAVPAAERARALGLPLRCLVAQGRHEACGRA</sequence>
<proteinExistence type="predicted"/>
<name>A0A124HAD7_9ACTN</name>
<gene>
    <name evidence="1" type="ORF">AQI94_15930</name>
</gene>
<accession>A0A124HAD7</accession>
<organism evidence="1 2">
    <name type="scientific">Streptomyces pseudovenezuelae</name>
    <dbReference type="NCBI Taxonomy" id="67350"/>
    <lineage>
        <taxon>Bacteria</taxon>
        <taxon>Bacillati</taxon>
        <taxon>Actinomycetota</taxon>
        <taxon>Actinomycetes</taxon>
        <taxon>Kitasatosporales</taxon>
        <taxon>Streptomycetaceae</taxon>
        <taxon>Streptomyces</taxon>
        <taxon>Streptomyces aurantiacus group</taxon>
    </lineage>
</organism>
<dbReference type="EMBL" id="LMWM01000014">
    <property type="protein sequence ID" value="KUM87773.1"/>
    <property type="molecule type" value="Genomic_DNA"/>
</dbReference>
<comment type="caution">
    <text evidence="1">The sequence shown here is derived from an EMBL/GenBank/DDBJ whole genome shotgun (WGS) entry which is preliminary data.</text>
</comment>
<evidence type="ECO:0000313" key="1">
    <source>
        <dbReference type="EMBL" id="KUM87773.1"/>
    </source>
</evidence>